<dbReference type="EC" id="2.1.1.-" evidence="8"/>
<protein>
    <recommendedName>
        <fullName evidence="8">Methyltransferase</fullName>
        <ecNumber evidence="8">2.1.1.-</ecNumber>
    </recommendedName>
</protein>
<organism evidence="10 11">
    <name type="scientific">Campylobacter gastrosuis</name>
    <dbReference type="NCBI Taxonomy" id="2974576"/>
    <lineage>
        <taxon>Bacteria</taxon>
        <taxon>Pseudomonadati</taxon>
        <taxon>Campylobacterota</taxon>
        <taxon>Epsilonproteobacteria</taxon>
        <taxon>Campylobacterales</taxon>
        <taxon>Campylobacteraceae</taxon>
        <taxon>Campylobacter</taxon>
    </lineage>
</organism>
<keyword evidence="6" id="KW-0238">DNA-binding</keyword>
<evidence type="ECO:0000313" key="10">
    <source>
        <dbReference type="EMBL" id="MDL0089455.1"/>
    </source>
</evidence>
<dbReference type="InterPro" id="IPR029063">
    <property type="entry name" value="SAM-dependent_MTases_sf"/>
</dbReference>
<gene>
    <name evidence="10" type="ORF">NYG85_08805</name>
</gene>
<evidence type="ECO:0000256" key="2">
    <source>
        <dbReference type="ARBA" id="ARBA00022603"/>
    </source>
</evidence>
<name>A0ABT7HRF3_9BACT</name>
<keyword evidence="11" id="KW-1185">Reference proteome</keyword>
<reference evidence="10" key="1">
    <citation type="submission" date="2022-08" db="EMBL/GenBank/DDBJ databases">
        <authorList>
            <person name="Wang H."/>
        </authorList>
    </citation>
    <scope>NUCLEOTIDE SEQUENCE</scope>
    <source>
        <strain evidence="10">PS10</strain>
    </source>
</reference>
<dbReference type="Pfam" id="PF01555">
    <property type="entry name" value="N6_N4_Mtase"/>
    <property type="match status" value="1"/>
</dbReference>
<evidence type="ECO:0000256" key="8">
    <source>
        <dbReference type="RuleBase" id="RU362026"/>
    </source>
</evidence>
<feature type="domain" description="DNA methylase N-4/N-6" evidence="9">
    <location>
        <begin position="135"/>
        <end position="357"/>
    </location>
</feature>
<dbReference type="Gene3D" id="3.40.50.150">
    <property type="entry name" value="Vaccinia Virus protein VP39"/>
    <property type="match status" value="1"/>
</dbReference>
<comment type="caution">
    <text evidence="10">The sequence shown here is derived from an EMBL/GenBank/DDBJ whole genome shotgun (WGS) entry which is preliminary data.</text>
</comment>
<keyword evidence="5" id="KW-0680">Restriction system</keyword>
<reference evidence="10" key="2">
    <citation type="journal article" date="2023" name="Microorganisms">
        <title>Isolation and Genomic Characteristics of Cat-Borne Campylobacter felis sp. nov. and Sheep-Borne Campylobacter ovis sp. nov.</title>
        <authorList>
            <person name="Wang H."/>
            <person name="Li Y."/>
            <person name="Gu Y."/>
            <person name="Zhou G."/>
            <person name="Chen X."/>
            <person name="Zhang X."/>
            <person name="Shao Z."/>
            <person name="Zhang J."/>
            <person name="Zhang M."/>
        </authorList>
    </citation>
    <scope>NUCLEOTIDE SEQUENCE</scope>
    <source>
        <strain evidence="10">PS10</strain>
    </source>
</reference>
<comment type="similarity">
    <text evidence="1">Belongs to the N(4)/N(6)-methyltransferase family. N(4) subfamily.</text>
</comment>
<dbReference type="SUPFAM" id="SSF53335">
    <property type="entry name" value="S-adenosyl-L-methionine-dependent methyltransferases"/>
    <property type="match status" value="1"/>
</dbReference>
<evidence type="ECO:0000256" key="6">
    <source>
        <dbReference type="ARBA" id="ARBA00023125"/>
    </source>
</evidence>
<dbReference type="PRINTS" id="PR00508">
    <property type="entry name" value="S21N4MTFRASE"/>
</dbReference>
<keyword evidence="3" id="KW-0808">Transferase</keyword>
<keyword evidence="4" id="KW-0949">S-adenosyl-L-methionine</keyword>
<dbReference type="InterPro" id="IPR002941">
    <property type="entry name" value="DNA_methylase_N4/N6"/>
</dbReference>
<accession>A0ABT7HRF3</accession>
<dbReference type="InterPro" id="IPR001091">
    <property type="entry name" value="RM_Methyltransferase"/>
</dbReference>
<dbReference type="EMBL" id="JANURM010000013">
    <property type="protein sequence ID" value="MDL0089455.1"/>
    <property type="molecule type" value="Genomic_DNA"/>
</dbReference>
<comment type="catalytic activity">
    <reaction evidence="7">
        <text>a 2'-deoxycytidine in DNA + S-adenosyl-L-methionine = an N(4)-methyl-2'-deoxycytidine in DNA + S-adenosyl-L-homocysteine + H(+)</text>
        <dbReference type="Rhea" id="RHEA:16857"/>
        <dbReference type="Rhea" id="RHEA-COMP:11369"/>
        <dbReference type="Rhea" id="RHEA-COMP:13674"/>
        <dbReference type="ChEBI" id="CHEBI:15378"/>
        <dbReference type="ChEBI" id="CHEBI:57856"/>
        <dbReference type="ChEBI" id="CHEBI:59789"/>
        <dbReference type="ChEBI" id="CHEBI:85452"/>
        <dbReference type="ChEBI" id="CHEBI:137933"/>
        <dbReference type="EC" id="2.1.1.113"/>
    </reaction>
</comment>
<evidence type="ECO:0000256" key="1">
    <source>
        <dbReference type="ARBA" id="ARBA00010203"/>
    </source>
</evidence>
<dbReference type="PROSITE" id="PS00093">
    <property type="entry name" value="N4_MTASE"/>
    <property type="match status" value="1"/>
</dbReference>
<evidence type="ECO:0000256" key="7">
    <source>
        <dbReference type="ARBA" id="ARBA00049120"/>
    </source>
</evidence>
<dbReference type="RefSeq" id="WP_284938164.1">
    <property type="nucleotide sequence ID" value="NZ_JANURM010000013.1"/>
</dbReference>
<keyword evidence="2" id="KW-0489">Methyltransferase</keyword>
<evidence type="ECO:0000256" key="4">
    <source>
        <dbReference type="ARBA" id="ARBA00022691"/>
    </source>
</evidence>
<evidence type="ECO:0000256" key="5">
    <source>
        <dbReference type="ARBA" id="ARBA00022747"/>
    </source>
</evidence>
<dbReference type="Proteomes" id="UP001173801">
    <property type="component" value="Unassembled WGS sequence"/>
</dbReference>
<evidence type="ECO:0000256" key="3">
    <source>
        <dbReference type="ARBA" id="ARBA00022679"/>
    </source>
</evidence>
<dbReference type="InterPro" id="IPR017985">
    <property type="entry name" value="MeTrfase_CN4_CS"/>
</dbReference>
<evidence type="ECO:0000259" key="9">
    <source>
        <dbReference type="Pfam" id="PF01555"/>
    </source>
</evidence>
<evidence type="ECO:0000313" key="11">
    <source>
        <dbReference type="Proteomes" id="UP001173801"/>
    </source>
</evidence>
<sequence>MGADGENLEYLFELFYADLDIDLKREVVSSIGRHKQNDKVFDFLSSEAFKNHYMEVIYQMFRTALYKSKNDDRFLALKDKMLQFYKNEFMQKMNDYYNFRQSKKLKLTKKTEILKPTLLCGDNRQTLKKIKDRQIKLIFTSPPYYNAKIYSDYKSYDAYLLAMKESLKECFRVLDDGRFIIINVSPVITKRAGREFESIRYPIHFDFHKILTESGFYFIDEIIWIKPEFSVPNRIGGYIQSKKPLSYKPNCITESILVYRKNAPFLLDKNINEYDKELKNDDTIDSTNCWYISPKSDKNHPAVFPEELCEKVLKYYSFKGDVVCDPFAGSGTFGKVAKKMERIPVLCEQNKTYIANLKKGGYIEI</sequence>
<proteinExistence type="inferred from homology"/>